<comment type="caution">
    <text evidence="6">The sequence shown here is derived from an EMBL/GenBank/DDBJ whole genome shotgun (WGS) entry which is preliminary data.</text>
</comment>
<dbReference type="AlphaFoldDB" id="A0A7C3J2X1"/>
<dbReference type="CDD" id="cd18130">
    <property type="entry name" value="ASADH_C_arch_fung_like"/>
    <property type="match status" value="1"/>
</dbReference>
<comment type="similarity">
    <text evidence="1">Belongs to the aspartate-semialdehyde dehydrogenase family.</text>
</comment>
<evidence type="ECO:0000256" key="2">
    <source>
        <dbReference type="ARBA" id="ARBA00022857"/>
    </source>
</evidence>
<accession>A0A7C3J2X1</accession>
<dbReference type="PANTHER" id="PTHR46718:SF1">
    <property type="entry name" value="ASPARTATE-SEMIALDEHYDE DEHYDROGENASE"/>
    <property type="match status" value="1"/>
</dbReference>
<dbReference type="CDD" id="cd02315">
    <property type="entry name" value="ScASADH_like_N"/>
    <property type="match status" value="1"/>
</dbReference>
<evidence type="ECO:0000259" key="5">
    <source>
        <dbReference type="SMART" id="SM00859"/>
    </source>
</evidence>
<gene>
    <name evidence="6" type="primary">asd</name>
    <name evidence="6" type="ORF">ENS19_07695</name>
</gene>
<protein>
    <submittedName>
        <fullName evidence="6">Aspartate-semialdehyde dehydrogenase</fullName>
        <ecNumber evidence="6">1.2.1.11</ecNumber>
    </submittedName>
</protein>
<feature type="active site" description="Acyl-thioester intermediate" evidence="4">
    <location>
        <position position="150"/>
    </location>
</feature>
<dbReference type="InterPro" id="IPR051823">
    <property type="entry name" value="ASADH-related"/>
</dbReference>
<dbReference type="PANTHER" id="PTHR46718">
    <property type="entry name" value="ASPARTATE-SEMIALDEHYDE DEHYDROGENASE"/>
    <property type="match status" value="1"/>
</dbReference>
<organism evidence="6">
    <name type="scientific">Candidatus Methanomethylicus mesodigestus</name>
    <dbReference type="NCBI Taxonomy" id="1867258"/>
    <lineage>
        <taxon>Archaea</taxon>
        <taxon>Thermoproteota</taxon>
        <taxon>Methanosuratincolia</taxon>
        <taxon>Candidatus Methanomethylicales</taxon>
        <taxon>Candidatus Methanomethylicaceae</taxon>
        <taxon>Candidatus Methanomethylicus</taxon>
    </lineage>
</organism>
<dbReference type="EMBL" id="DSTX01000013">
    <property type="protein sequence ID" value="HFK21139.1"/>
    <property type="molecule type" value="Genomic_DNA"/>
</dbReference>
<evidence type="ECO:0000256" key="3">
    <source>
        <dbReference type="ARBA" id="ARBA00023002"/>
    </source>
</evidence>
<dbReference type="Gene3D" id="3.30.360.10">
    <property type="entry name" value="Dihydrodipicolinate Reductase, domain 2"/>
    <property type="match status" value="1"/>
</dbReference>
<feature type="domain" description="Semialdehyde dehydrogenase NAD-binding" evidence="5">
    <location>
        <begin position="5"/>
        <end position="133"/>
    </location>
</feature>
<dbReference type="NCBIfam" id="NF006416">
    <property type="entry name" value="PRK08664.1"/>
    <property type="match status" value="1"/>
</dbReference>
<dbReference type="InterPro" id="IPR036291">
    <property type="entry name" value="NAD(P)-bd_dom_sf"/>
</dbReference>
<dbReference type="Pfam" id="PF01118">
    <property type="entry name" value="Semialdhyde_dh"/>
    <property type="match status" value="1"/>
</dbReference>
<dbReference type="GO" id="GO:0046983">
    <property type="term" value="F:protein dimerization activity"/>
    <property type="evidence" value="ECO:0007669"/>
    <property type="project" value="InterPro"/>
</dbReference>
<dbReference type="InterPro" id="IPR000534">
    <property type="entry name" value="Semialdehyde_DH_NAD-bd"/>
</dbReference>
<reference evidence="6" key="1">
    <citation type="journal article" date="2020" name="mSystems">
        <title>Genome- and Community-Level Interaction Insights into Carbon Utilization and Element Cycling Functions of Hydrothermarchaeota in Hydrothermal Sediment.</title>
        <authorList>
            <person name="Zhou Z."/>
            <person name="Liu Y."/>
            <person name="Xu W."/>
            <person name="Pan J."/>
            <person name="Luo Z.H."/>
            <person name="Li M."/>
        </authorList>
    </citation>
    <scope>NUCLEOTIDE SEQUENCE [LARGE SCALE GENOMIC DNA]</scope>
    <source>
        <strain evidence="6">SpSt-468</strain>
    </source>
</reference>
<dbReference type="Pfam" id="PF02774">
    <property type="entry name" value="Semialdhyde_dhC"/>
    <property type="match status" value="1"/>
</dbReference>
<dbReference type="EC" id="1.2.1.11" evidence="6"/>
<dbReference type="GO" id="GO:0004073">
    <property type="term" value="F:aspartate-semialdehyde dehydrogenase activity"/>
    <property type="evidence" value="ECO:0007669"/>
    <property type="project" value="UniProtKB-EC"/>
</dbReference>
<dbReference type="GO" id="GO:0009086">
    <property type="term" value="P:methionine biosynthetic process"/>
    <property type="evidence" value="ECO:0007669"/>
    <property type="project" value="TreeGrafter"/>
</dbReference>
<keyword evidence="3 6" id="KW-0560">Oxidoreductase</keyword>
<keyword evidence="2" id="KW-0521">NADP</keyword>
<evidence type="ECO:0000256" key="4">
    <source>
        <dbReference type="PIRSR" id="PIRSR000148-1"/>
    </source>
</evidence>
<dbReference type="PIRSF" id="PIRSF000148">
    <property type="entry name" value="ASA_dh"/>
    <property type="match status" value="1"/>
</dbReference>
<evidence type="ECO:0000256" key="1">
    <source>
        <dbReference type="ARBA" id="ARBA00010584"/>
    </source>
</evidence>
<name>A0A7C3J2X1_9CREN</name>
<dbReference type="Gene3D" id="3.40.50.720">
    <property type="entry name" value="NAD(P)-binding Rossmann-like Domain"/>
    <property type="match status" value="1"/>
</dbReference>
<dbReference type="NCBIfam" id="TIGR00978">
    <property type="entry name" value="asd_EA"/>
    <property type="match status" value="1"/>
</dbReference>
<dbReference type="InterPro" id="IPR005676">
    <property type="entry name" value="Asp_semi-ald_DH_pep-lack"/>
</dbReference>
<dbReference type="GO" id="GO:0051287">
    <property type="term" value="F:NAD binding"/>
    <property type="evidence" value="ECO:0007669"/>
    <property type="project" value="InterPro"/>
</dbReference>
<dbReference type="GO" id="GO:0009088">
    <property type="term" value="P:threonine biosynthetic process"/>
    <property type="evidence" value="ECO:0007669"/>
    <property type="project" value="UniProtKB-ARBA"/>
</dbReference>
<dbReference type="GO" id="GO:0050661">
    <property type="term" value="F:NADP binding"/>
    <property type="evidence" value="ECO:0007669"/>
    <property type="project" value="InterPro"/>
</dbReference>
<dbReference type="SMART" id="SM00859">
    <property type="entry name" value="Semialdhyde_dh"/>
    <property type="match status" value="1"/>
</dbReference>
<proteinExistence type="inferred from homology"/>
<sequence length="356" mass="38407">MDKIKVGILGSTGSVGQRYVNMLKDHPWFEVRALSASSASVGKKYREASKWVLDVDMPTSAAEMSVIAADGNALRKEGVELVFSALPSDVAKVVEKEIVDGGFTVVADTSAHRMDADVPLLIPEVNSQHLEALAKQRQKKKGIIVTGPNCTTIGLAMSLKPIQQEYGLRRVLVSTMQALSGAGFFGVPSMAIIDNLIPYIRNEEEKVASELLKILGDYDGEFKNYNIKVGASCHRVAVLDGHTEAVFLETSRAASPEEVASSMKAFKGEPQILKLPSAPTVPIIVRGEPDRPQPRLDRLSGAPERAKGMATVVGRIRREEALENGIKYIVLSHNTIRGAAGNAILIAELLKAKGMI</sequence>
<dbReference type="SUPFAM" id="SSF55347">
    <property type="entry name" value="Glyceraldehyde-3-phosphate dehydrogenase-like, C-terminal domain"/>
    <property type="match status" value="1"/>
</dbReference>
<dbReference type="SUPFAM" id="SSF51735">
    <property type="entry name" value="NAD(P)-binding Rossmann-fold domains"/>
    <property type="match status" value="1"/>
</dbReference>
<evidence type="ECO:0000313" key="6">
    <source>
        <dbReference type="EMBL" id="HFK21139.1"/>
    </source>
</evidence>
<feature type="active site" description="Proton acceptor" evidence="4">
    <location>
        <position position="242"/>
    </location>
</feature>
<dbReference type="InterPro" id="IPR012280">
    <property type="entry name" value="Semialdhyde_DH_dimer_dom"/>
</dbReference>